<dbReference type="Proteomes" id="UP000267517">
    <property type="component" value="Chromosome II"/>
</dbReference>
<reference evidence="1 2" key="1">
    <citation type="submission" date="2017-05" db="EMBL/GenBank/DDBJ databases">
        <title>whole genome sequence of Prevotella melaninogenica GAI 07411.</title>
        <authorList>
            <person name="Kondo Y."/>
            <person name="Hoshino T."/>
        </authorList>
    </citation>
    <scope>NUCLEOTIDE SEQUENCE [LARGE SCALE GENOMIC DNA]</scope>
    <source>
        <strain evidence="1 2">GAI 07411</strain>
    </source>
</reference>
<organism evidence="1 2">
    <name type="scientific">Prevotella melaninogenica</name>
    <dbReference type="NCBI Taxonomy" id="28132"/>
    <lineage>
        <taxon>Bacteria</taxon>
        <taxon>Pseudomonadati</taxon>
        <taxon>Bacteroidota</taxon>
        <taxon>Bacteroidia</taxon>
        <taxon>Bacteroidales</taxon>
        <taxon>Prevotellaceae</taxon>
        <taxon>Prevotella</taxon>
    </lineage>
</organism>
<sequence length="68" mass="7615">MITDKGISNNNHKYMGLSNLNILQLILLNEQISSVTAEQKLYGNRLKTVQRSINSKQKSNKANQAKGI</sequence>
<accession>A0A250KN02</accession>
<dbReference type="EMBL" id="AP018050">
    <property type="protein sequence ID" value="BBA30415.1"/>
    <property type="molecule type" value="Genomic_DNA"/>
</dbReference>
<gene>
    <name evidence="1" type="ORF">PMEL_200946</name>
</gene>
<proteinExistence type="predicted"/>
<name>A0A250KN02_9BACT</name>
<evidence type="ECO:0000313" key="1">
    <source>
        <dbReference type="EMBL" id="BBA30415.1"/>
    </source>
</evidence>
<protein>
    <submittedName>
        <fullName evidence="1">Uncharacterized protein</fullName>
    </submittedName>
</protein>
<evidence type="ECO:0000313" key="2">
    <source>
        <dbReference type="Proteomes" id="UP000267517"/>
    </source>
</evidence>
<dbReference type="AlphaFoldDB" id="A0A250KN02"/>